<evidence type="ECO:0000313" key="2">
    <source>
        <dbReference type="EMBL" id="BCI64424.1"/>
    </source>
</evidence>
<keyword evidence="1" id="KW-1133">Transmembrane helix</keyword>
<feature type="transmembrane region" description="Helical" evidence="1">
    <location>
        <begin position="7"/>
        <end position="26"/>
    </location>
</feature>
<dbReference type="Proteomes" id="UP000594042">
    <property type="component" value="Chromosome"/>
</dbReference>
<keyword evidence="1" id="KW-0812">Transmembrane</keyword>
<organism evidence="2 3">
    <name type="scientific">Coprobacter secundus subsp. similis</name>
    <dbReference type="NCBI Taxonomy" id="2751153"/>
    <lineage>
        <taxon>Bacteria</taxon>
        <taxon>Pseudomonadati</taxon>
        <taxon>Bacteroidota</taxon>
        <taxon>Bacteroidia</taxon>
        <taxon>Bacteroidales</taxon>
        <taxon>Barnesiellaceae</taxon>
        <taxon>Coprobacter</taxon>
    </lineage>
</organism>
<dbReference type="EMBL" id="AP023322">
    <property type="protein sequence ID" value="BCI64424.1"/>
    <property type="molecule type" value="Genomic_DNA"/>
</dbReference>
<protein>
    <recommendedName>
        <fullName evidence="4">DUF4857 domain-containing protein</fullName>
    </recommendedName>
</protein>
<sequence>MGAKIVRILLILLAIFIMAYYLPSFYQKSVEKRPYKTMIYFSEVTHDFIIAKESGDTLNRQAEMHYYDAKGNEIPEKEYMKLLPFNNTRKLKLMGEMPDSLNGIELNNKILKSVRRSILIAEPFYSLALNPLFESQPERIGVQLPDDVFRINKHGIEFLNCESNRIEQEKSKKFNQPLIEKGFSFPAKGIYGIPSTIKLKDDGYFIVDNSNRLFHLKMIKGEPFCKEIKFNGTIKNIKCHSSGDLFCHIFDDNNQIYVLTREYELHKIPVENPNGRFFVTSNYFYNTYKVNDKDKSTLYVLSPEYKLIAKHTETIDHYSHSKEAEIERSIFPFKIMRTPGLAHFIPIPNPVKDFYILNLICAGIFIIIKLIRRRKIWLPVNVADFTIILLTGIYGFIGVWIFPNRK</sequence>
<dbReference type="AlphaFoldDB" id="A0A7G1I115"/>
<dbReference type="Pfam" id="PF16149">
    <property type="entry name" value="DUF4857"/>
    <property type="match status" value="1"/>
</dbReference>
<feature type="transmembrane region" description="Helical" evidence="1">
    <location>
        <begin position="354"/>
        <end position="371"/>
    </location>
</feature>
<proteinExistence type="predicted"/>
<accession>A0A7G1I115</accession>
<gene>
    <name evidence="2" type="ORF">Cop2CBH44_27770</name>
</gene>
<name>A0A7G1I115_9BACT</name>
<dbReference type="RefSeq" id="WP_052431647.1">
    <property type="nucleotide sequence ID" value="NZ_AP023322.1"/>
</dbReference>
<evidence type="ECO:0008006" key="4">
    <source>
        <dbReference type="Google" id="ProtNLM"/>
    </source>
</evidence>
<keyword evidence="3" id="KW-1185">Reference proteome</keyword>
<reference evidence="3" key="1">
    <citation type="submission" date="2020-07" db="EMBL/GenBank/DDBJ databases">
        <title>Complete genome sequencing of Coprobacter sp. strain 2CBH44.</title>
        <authorList>
            <person name="Sakamoto M."/>
            <person name="Murakami T."/>
            <person name="Mori H."/>
        </authorList>
    </citation>
    <scope>NUCLEOTIDE SEQUENCE [LARGE SCALE GENOMIC DNA]</scope>
    <source>
        <strain evidence="3">2CBH44</strain>
    </source>
</reference>
<dbReference type="InterPro" id="IPR032333">
    <property type="entry name" value="DUF4857"/>
</dbReference>
<feature type="transmembrane region" description="Helical" evidence="1">
    <location>
        <begin position="383"/>
        <end position="402"/>
    </location>
</feature>
<evidence type="ECO:0000313" key="3">
    <source>
        <dbReference type="Proteomes" id="UP000594042"/>
    </source>
</evidence>
<dbReference type="KEGG" id="copr:Cop2CBH44_27770"/>
<evidence type="ECO:0000256" key="1">
    <source>
        <dbReference type="SAM" id="Phobius"/>
    </source>
</evidence>
<keyword evidence="1" id="KW-0472">Membrane</keyword>